<dbReference type="RefSeq" id="WP_249831883.1">
    <property type="nucleotide sequence ID" value="NZ_JAMGBE010000003.1"/>
</dbReference>
<evidence type="ECO:0000313" key="3">
    <source>
        <dbReference type="Proteomes" id="UP001165342"/>
    </source>
</evidence>
<keyword evidence="1" id="KW-0812">Transmembrane</keyword>
<name>A0ABT0S3G1_9SPHN</name>
<evidence type="ECO:0000256" key="1">
    <source>
        <dbReference type="SAM" id="Phobius"/>
    </source>
</evidence>
<evidence type="ECO:0000313" key="2">
    <source>
        <dbReference type="EMBL" id="MCL6730397.1"/>
    </source>
</evidence>
<protein>
    <submittedName>
        <fullName evidence="2">Uncharacterized protein</fullName>
    </submittedName>
</protein>
<keyword evidence="1" id="KW-0472">Membrane</keyword>
<feature type="transmembrane region" description="Helical" evidence="1">
    <location>
        <begin position="105"/>
        <end position="123"/>
    </location>
</feature>
<gene>
    <name evidence="2" type="ORF">LZ538_10075</name>
</gene>
<keyword evidence="3" id="KW-1185">Reference proteome</keyword>
<dbReference type="Proteomes" id="UP001165342">
    <property type="component" value="Unassembled WGS sequence"/>
</dbReference>
<proteinExistence type="predicted"/>
<reference evidence="2" key="1">
    <citation type="submission" date="2022-05" db="EMBL/GenBank/DDBJ databases">
        <authorList>
            <person name="Jo J.-H."/>
            <person name="Im W.-T."/>
        </authorList>
    </citation>
    <scope>NUCLEOTIDE SEQUENCE</scope>
    <source>
        <strain evidence="2">SE220</strain>
    </source>
</reference>
<organism evidence="2 3">
    <name type="scientific">Sphingomonas hankyongi</name>
    <dbReference type="NCBI Taxonomy" id="2908209"/>
    <lineage>
        <taxon>Bacteria</taxon>
        <taxon>Pseudomonadati</taxon>
        <taxon>Pseudomonadota</taxon>
        <taxon>Alphaproteobacteria</taxon>
        <taxon>Sphingomonadales</taxon>
        <taxon>Sphingomonadaceae</taxon>
        <taxon>Sphingomonas</taxon>
    </lineage>
</organism>
<keyword evidence="1" id="KW-1133">Transmembrane helix</keyword>
<sequence>MSASRSQAEWRATPDCQQLSEITVTTSLFPIEKARPAPSTRERIAKLLNHYPHVSEDDCREILQFMKEARHLEVGLLTANDNVRPQLDAFMKDHKRHFRLDALDVLRAVSLIGAILMVCWLILELFMPVAS</sequence>
<accession>A0ABT0S3G1</accession>
<comment type="caution">
    <text evidence="2">The sequence shown here is derived from an EMBL/GenBank/DDBJ whole genome shotgun (WGS) entry which is preliminary data.</text>
</comment>
<dbReference type="EMBL" id="JAMGBE010000003">
    <property type="protein sequence ID" value="MCL6730397.1"/>
    <property type="molecule type" value="Genomic_DNA"/>
</dbReference>